<evidence type="ECO:0000256" key="3">
    <source>
        <dbReference type="SAM" id="SignalP"/>
    </source>
</evidence>
<keyword evidence="6" id="KW-1185">Reference proteome</keyword>
<protein>
    <submittedName>
        <fullName evidence="5">Alginate lyase family protein</fullName>
    </submittedName>
</protein>
<feature type="signal peptide" evidence="3">
    <location>
        <begin position="1"/>
        <end position="24"/>
    </location>
</feature>
<comment type="caution">
    <text evidence="5">The sequence shown here is derived from an EMBL/GenBank/DDBJ whole genome shotgun (WGS) entry which is preliminary data.</text>
</comment>
<dbReference type="InterPro" id="IPR008397">
    <property type="entry name" value="Alginate_lyase_dom"/>
</dbReference>
<name>A0A850QKV0_9BURK</name>
<sequence length="353" mass="38774">MIHNALRKISVMILPLGTTMLVHAQMPAEQPLFITSTQIQALQQQPERWTALQKRCDTELDTRAQPVADFSPAPHYSSTGITHDTTAKNLSTDAGIIYRAALCYQLTTNRAYASHAQTMIDAWSKTVKTVDKGQGASDFNFNLPQIIIGASLVRGVNDWDDTTFRALLTDKAAATTHADKANNHGNWGVLLDASIAAYLGNTQQLAKTSHRWQALMQSQVADDGSLPLEICRSNTNNYCGGADQGINGLSYTHYTLLPTAVAAEILALRGFDVYQGDAGRKLGLAYARAARWTRYPDTFPYYQSNDGKLNGIRNAAYFSILQKHYPNPDADTVLREGKVGMNGLELLMLFTAD</sequence>
<organism evidence="5 6">
    <name type="scientific">Undibacterium oligocarboniphilum</name>
    <dbReference type="NCBI Taxonomy" id="666702"/>
    <lineage>
        <taxon>Bacteria</taxon>
        <taxon>Pseudomonadati</taxon>
        <taxon>Pseudomonadota</taxon>
        <taxon>Betaproteobacteria</taxon>
        <taxon>Burkholderiales</taxon>
        <taxon>Oxalobacteraceae</taxon>
        <taxon>Undibacterium</taxon>
    </lineage>
</organism>
<feature type="chain" id="PRO_5032936132" evidence="3">
    <location>
        <begin position="25"/>
        <end position="353"/>
    </location>
</feature>
<dbReference type="SUPFAM" id="SSF48230">
    <property type="entry name" value="Chondroitin AC/alginate lyase"/>
    <property type="match status" value="1"/>
</dbReference>
<dbReference type="Pfam" id="PF05426">
    <property type="entry name" value="Alginate_lyase"/>
    <property type="match status" value="1"/>
</dbReference>
<proteinExistence type="predicted"/>
<keyword evidence="1 3" id="KW-0732">Signal</keyword>
<evidence type="ECO:0000313" key="5">
    <source>
        <dbReference type="EMBL" id="NVO77034.1"/>
    </source>
</evidence>
<evidence type="ECO:0000259" key="4">
    <source>
        <dbReference type="Pfam" id="PF05426"/>
    </source>
</evidence>
<dbReference type="RefSeq" id="WP_176802306.1">
    <property type="nucleotide sequence ID" value="NZ_JABXYJ010000002.1"/>
</dbReference>
<dbReference type="InterPro" id="IPR008929">
    <property type="entry name" value="Chondroitin_lyas"/>
</dbReference>
<evidence type="ECO:0000256" key="2">
    <source>
        <dbReference type="ARBA" id="ARBA00023239"/>
    </source>
</evidence>
<dbReference type="Gene3D" id="1.50.10.100">
    <property type="entry name" value="Chondroitin AC/alginate lyase"/>
    <property type="match status" value="1"/>
</dbReference>
<keyword evidence="2 5" id="KW-0456">Lyase</keyword>
<gene>
    <name evidence="5" type="ORF">HV832_04205</name>
</gene>
<reference evidence="5 6" key="1">
    <citation type="submission" date="2020-06" db="EMBL/GenBank/DDBJ databases">
        <authorList>
            <person name="Qiu C."/>
            <person name="Liu Z."/>
        </authorList>
    </citation>
    <scope>NUCLEOTIDE SEQUENCE [LARGE SCALE GENOMIC DNA]</scope>
    <source>
        <strain evidence="5 6">EM 1</strain>
    </source>
</reference>
<dbReference type="GO" id="GO:0042597">
    <property type="term" value="C:periplasmic space"/>
    <property type="evidence" value="ECO:0007669"/>
    <property type="project" value="InterPro"/>
</dbReference>
<evidence type="ECO:0000313" key="6">
    <source>
        <dbReference type="Proteomes" id="UP000588051"/>
    </source>
</evidence>
<feature type="domain" description="Alginate lyase" evidence="4">
    <location>
        <begin position="65"/>
        <end position="299"/>
    </location>
</feature>
<dbReference type="EMBL" id="JABXYJ010000002">
    <property type="protein sequence ID" value="NVO77034.1"/>
    <property type="molecule type" value="Genomic_DNA"/>
</dbReference>
<dbReference type="Proteomes" id="UP000588051">
    <property type="component" value="Unassembled WGS sequence"/>
</dbReference>
<dbReference type="GO" id="GO:0016829">
    <property type="term" value="F:lyase activity"/>
    <property type="evidence" value="ECO:0007669"/>
    <property type="project" value="UniProtKB-KW"/>
</dbReference>
<accession>A0A850QKV0</accession>
<evidence type="ECO:0000256" key="1">
    <source>
        <dbReference type="ARBA" id="ARBA00022729"/>
    </source>
</evidence>
<dbReference type="AlphaFoldDB" id="A0A850QKV0"/>